<keyword evidence="7" id="KW-1185">Reference proteome</keyword>
<feature type="compositionally biased region" description="Polar residues" evidence="4">
    <location>
        <begin position="215"/>
        <end position="234"/>
    </location>
</feature>
<dbReference type="EMBL" id="JACMYH010000009">
    <property type="protein sequence ID" value="MBC2680640.1"/>
    <property type="molecule type" value="Genomic_DNA"/>
</dbReference>
<dbReference type="InterPro" id="IPR002104">
    <property type="entry name" value="Integrase_catalytic"/>
</dbReference>
<sequence length="234" mass="24953">MSSTSAAIGGPSPHRTIGTLASPDCEARSRSHSYRRAFATVAIQSSIRSPLPAADTKTKAEHTLPLTAQARSLLQRYRAKQAASGYTGPFLFPGSNGSALSPSKACTVFTSVAKGEWSSHDLRKVARTAWTDLGVDYMVGELLLNHAMKDLDATYIHTTAEGLKRRALEDWHQHLDGQGFKAIHSGTLPGQADEANPLQAMNGAGCSPIAHPSQGRMQNQCTKGEAPSQETGNE</sequence>
<evidence type="ECO:0000256" key="3">
    <source>
        <dbReference type="ARBA" id="ARBA00023172"/>
    </source>
</evidence>
<evidence type="ECO:0000256" key="2">
    <source>
        <dbReference type="ARBA" id="ARBA00022908"/>
    </source>
</evidence>
<evidence type="ECO:0000256" key="1">
    <source>
        <dbReference type="ARBA" id="ARBA00008857"/>
    </source>
</evidence>
<dbReference type="Gene3D" id="1.10.443.10">
    <property type="entry name" value="Intergrase catalytic core"/>
    <property type="match status" value="1"/>
</dbReference>
<dbReference type="GO" id="GO:0003677">
    <property type="term" value="F:DNA binding"/>
    <property type="evidence" value="ECO:0007669"/>
    <property type="project" value="InterPro"/>
</dbReference>
<name>A0A7X1KVN5_9PSED</name>
<protein>
    <submittedName>
        <fullName evidence="6">Tyrosine-type recombinase/integrase</fullName>
    </submittedName>
</protein>
<keyword evidence="3" id="KW-0233">DNA recombination</keyword>
<dbReference type="GO" id="GO:0006310">
    <property type="term" value="P:DNA recombination"/>
    <property type="evidence" value="ECO:0007669"/>
    <property type="project" value="UniProtKB-KW"/>
</dbReference>
<dbReference type="GO" id="GO:0015074">
    <property type="term" value="P:DNA integration"/>
    <property type="evidence" value="ECO:0007669"/>
    <property type="project" value="UniProtKB-KW"/>
</dbReference>
<dbReference type="Pfam" id="PF00589">
    <property type="entry name" value="Phage_integrase"/>
    <property type="match status" value="1"/>
</dbReference>
<comment type="caution">
    <text evidence="6">The sequence shown here is derived from an EMBL/GenBank/DDBJ whole genome shotgun (WGS) entry which is preliminary data.</text>
</comment>
<dbReference type="SUPFAM" id="SSF56349">
    <property type="entry name" value="DNA breaking-rejoining enzymes"/>
    <property type="match status" value="1"/>
</dbReference>
<dbReference type="Proteomes" id="UP000546173">
    <property type="component" value="Unassembled WGS sequence"/>
</dbReference>
<dbReference type="InterPro" id="IPR011010">
    <property type="entry name" value="DNA_brk_join_enz"/>
</dbReference>
<feature type="region of interest" description="Disordered" evidence="4">
    <location>
        <begin position="1"/>
        <end position="25"/>
    </location>
</feature>
<comment type="similarity">
    <text evidence="1">Belongs to the 'phage' integrase family.</text>
</comment>
<evidence type="ECO:0000313" key="6">
    <source>
        <dbReference type="EMBL" id="MBC2680640.1"/>
    </source>
</evidence>
<keyword evidence="2" id="KW-0229">DNA integration</keyword>
<reference evidence="6 7" key="1">
    <citation type="submission" date="2020-08" db="EMBL/GenBank/DDBJ databases">
        <title>Pseudomonas sp. nov.</title>
        <authorList>
            <person name="Gieschler S."/>
            <person name="Fiedler G."/>
            <person name="Brinks E."/>
            <person name="Boehnlein C."/>
            <person name="Franz C.M.A.P."/>
            <person name="Kabisch J."/>
        </authorList>
    </citation>
    <scope>NUCLEOTIDE SEQUENCE [LARGE SCALE GENOMIC DNA]</scope>
    <source>
        <strain evidence="6 7">MBT-2</strain>
    </source>
</reference>
<evidence type="ECO:0000259" key="5">
    <source>
        <dbReference type="Pfam" id="PF00589"/>
    </source>
</evidence>
<dbReference type="AlphaFoldDB" id="A0A7X1KVN5"/>
<dbReference type="PANTHER" id="PTHR30629:SF6">
    <property type="entry name" value="PROPHAGE INTEGRASE INTA-RELATED"/>
    <property type="match status" value="1"/>
</dbReference>
<proteinExistence type="inferred from homology"/>
<gene>
    <name evidence="6" type="ORF">H7993_19795</name>
</gene>
<feature type="domain" description="Tyr recombinase" evidence="5">
    <location>
        <begin position="55"/>
        <end position="159"/>
    </location>
</feature>
<feature type="region of interest" description="Disordered" evidence="4">
    <location>
        <begin position="203"/>
        <end position="234"/>
    </location>
</feature>
<evidence type="ECO:0000313" key="7">
    <source>
        <dbReference type="Proteomes" id="UP000546173"/>
    </source>
</evidence>
<dbReference type="InterPro" id="IPR013762">
    <property type="entry name" value="Integrase-like_cat_sf"/>
</dbReference>
<accession>A0A7X1KVN5</accession>
<evidence type="ECO:0000256" key="4">
    <source>
        <dbReference type="SAM" id="MobiDB-lite"/>
    </source>
</evidence>
<organism evidence="6 7">
    <name type="scientific">Pseudomonas baltica</name>
    <dbReference type="NCBI Taxonomy" id="2762576"/>
    <lineage>
        <taxon>Bacteria</taxon>
        <taxon>Pseudomonadati</taxon>
        <taxon>Pseudomonadota</taxon>
        <taxon>Gammaproteobacteria</taxon>
        <taxon>Pseudomonadales</taxon>
        <taxon>Pseudomonadaceae</taxon>
        <taxon>Pseudomonas</taxon>
    </lineage>
</organism>
<dbReference type="PANTHER" id="PTHR30629">
    <property type="entry name" value="PROPHAGE INTEGRASE"/>
    <property type="match status" value="1"/>
</dbReference>
<dbReference type="InterPro" id="IPR050808">
    <property type="entry name" value="Phage_Integrase"/>
</dbReference>